<evidence type="ECO:0000256" key="1">
    <source>
        <dbReference type="ARBA" id="ARBA00004651"/>
    </source>
</evidence>
<dbReference type="InterPro" id="IPR002771">
    <property type="entry name" value="Multi_antbiot-R_MarC"/>
</dbReference>
<keyword evidence="4 7" id="KW-0812">Transmembrane</keyword>
<dbReference type="Proteomes" id="UP000186940">
    <property type="component" value="Unassembled WGS sequence"/>
</dbReference>
<dbReference type="EMBL" id="LYOS01000003">
    <property type="protein sequence ID" value="OFV67887.1"/>
    <property type="molecule type" value="Genomic_DNA"/>
</dbReference>
<proteinExistence type="inferred from homology"/>
<keyword evidence="3" id="KW-1003">Cell membrane</keyword>
<feature type="transmembrane region" description="Helical" evidence="7">
    <location>
        <begin position="130"/>
        <end position="155"/>
    </location>
</feature>
<comment type="subcellular location">
    <subcellularLocation>
        <location evidence="1 7">Cell membrane</location>
        <topology evidence="1 7">Multi-pass membrane protein</topology>
    </subcellularLocation>
</comment>
<dbReference type="GO" id="GO:0005886">
    <property type="term" value="C:plasma membrane"/>
    <property type="evidence" value="ECO:0007669"/>
    <property type="project" value="UniProtKB-SubCell"/>
</dbReference>
<keyword evidence="9" id="KW-1185">Reference proteome</keyword>
<feature type="transmembrane region" description="Helical" evidence="7">
    <location>
        <begin position="63"/>
        <end position="82"/>
    </location>
</feature>
<dbReference type="PANTHER" id="PTHR33508:SF1">
    <property type="entry name" value="UPF0056 MEMBRANE PROTEIN YHCE"/>
    <property type="match status" value="1"/>
</dbReference>
<dbReference type="Pfam" id="PF01914">
    <property type="entry name" value="MarC"/>
    <property type="match status" value="1"/>
</dbReference>
<protein>
    <recommendedName>
        <fullName evidence="7">UPF0056 membrane protein</fullName>
    </recommendedName>
</protein>
<evidence type="ECO:0000256" key="4">
    <source>
        <dbReference type="ARBA" id="ARBA00022692"/>
    </source>
</evidence>
<dbReference type="PATRIC" id="fig|1838285.3.peg.1282"/>
<dbReference type="AlphaFoldDB" id="A0A1F2P967"/>
<evidence type="ECO:0000313" key="9">
    <source>
        <dbReference type="Proteomes" id="UP000186940"/>
    </source>
</evidence>
<keyword evidence="5 7" id="KW-1133">Transmembrane helix</keyword>
<evidence type="ECO:0000256" key="6">
    <source>
        <dbReference type="ARBA" id="ARBA00023136"/>
    </source>
</evidence>
<evidence type="ECO:0000256" key="3">
    <source>
        <dbReference type="ARBA" id="ARBA00022475"/>
    </source>
</evidence>
<gene>
    <name evidence="8" type="ORF">SCAL_001262</name>
</gene>
<dbReference type="NCBIfam" id="TIGR00427">
    <property type="entry name" value="NAAT family transporter"/>
    <property type="match status" value="1"/>
</dbReference>
<dbReference type="PANTHER" id="PTHR33508">
    <property type="entry name" value="UPF0056 MEMBRANE PROTEIN YHCE"/>
    <property type="match status" value="1"/>
</dbReference>
<evidence type="ECO:0000256" key="7">
    <source>
        <dbReference type="RuleBase" id="RU362048"/>
    </source>
</evidence>
<feature type="transmembrane region" description="Helical" evidence="7">
    <location>
        <begin position="88"/>
        <end position="109"/>
    </location>
</feature>
<name>A0A1F2P967_9EURY</name>
<organism evidence="8 9">
    <name type="scientific">Candidatus Syntropharchaeum caldarium</name>
    <dbReference type="NCBI Taxonomy" id="1838285"/>
    <lineage>
        <taxon>Archaea</taxon>
        <taxon>Methanobacteriati</taxon>
        <taxon>Methanobacteriota</taxon>
        <taxon>Stenosarchaea group</taxon>
        <taxon>Methanomicrobia</taxon>
        <taxon>Methanosarcinales</taxon>
        <taxon>ANME-2 cluster</taxon>
        <taxon>Candidatus Syntropharchaeum</taxon>
    </lineage>
</organism>
<sequence>MLDILHVKINRHLKLWLYMFQSHSDMMFLQVLVAVFVIADPFGNTPIFLALTEGLDSSTRRKIISKAVFIATATLILFGMMGKALLGLLGISIASFRIAGGILLLITALQMLFGSPKAEPYLDDWEGIAVVPLAIPLLAGPGTITSVMVFMSAAMTIIDRISVLAAIVIAMLGTWAILLNADRLYVILKREGTIYLTKIMGIILSAIGTEMILHGVKGYFYTV</sequence>
<comment type="caution">
    <text evidence="8">The sequence shown here is derived from an EMBL/GenBank/DDBJ whole genome shotgun (WGS) entry which is preliminary data.</text>
</comment>
<evidence type="ECO:0000256" key="5">
    <source>
        <dbReference type="ARBA" id="ARBA00022989"/>
    </source>
</evidence>
<comment type="similarity">
    <text evidence="2 7">Belongs to the UPF0056 (MarC) family.</text>
</comment>
<dbReference type="STRING" id="1838285.SCAL_001262"/>
<keyword evidence="6 7" id="KW-0472">Membrane</keyword>
<evidence type="ECO:0000256" key="2">
    <source>
        <dbReference type="ARBA" id="ARBA00009784"/>
    </source>
</evidence>
<feature type="transmembrane region" description="Helical" evidence="7">
    <location>
        <begin position="27"/>
        <end position="51"/>
    </location>
</feature>
<accession>A0A1F2P967</accession>
<reference evidence="8" key="1">
    <citation type="submission" date="2016-05" db="EMBL/GenBank/DDBJ databases">
        <title>Microbial consortia oxidize butane by reversing methanogenesis.</title>
        <authorList>
            <person name="Laso-Perez R."/>
            <person name="Richter M."/>
            <person name="Wegener G."/>
            <person name="Musat F."/>
        </authorList>
    </citation>
    <scope>NUCLEOTIDE SEQUENCE [LARGE SCALE GENOMIC DNA]</scope>
    <source>
        <strain evidence="8">BOX2</strain>
    </source>
</reference>
<feature type="transmembrane region" description="Helical" evidence="7">
    <location>
        <begin position="193"/>
        <end position="213"/>
    </location>
</feature>
<feature type="transmembrane region" description="Helical" evidence="7">
    <location>
        <begin position="161"/>
        <end position="181"/>
    </location>
</feature>
<evidence type="ECO:0000313" key="8">
    <source>
        <dbReference type="EMBL" id="OFV67887.1"/>
    </source>
</evidence>